<dbReference type="EMBL" id="NBTY01000181">
    <property type="protein sequence ID" value="OTP68023.1"/>
    <property type="molecule type" value="Genomic_DNA"/>
</dbReference>
<evidence type="ECO:0000313" key="2">
    <source>
        <dbReference type="EMBL" id="OXC74827.1"/>
    </source>
</evidence>
<gene>
    <name evidence="2" type="ORF">BSU04_30000</name>
    <name evidence="1" type="ORF">PAMC26510_29835</name>
</gene>
<reference evidence="4" key="1">
    <citation type="submission" date="2017-01" db="EMBL/GenBank/DDBJ databases">
        <title>Genome Analysis of Deinococcus marmoris KOPRI26562.</title>
        <authorList>
            <person name="Kim J.H."/>
            <person name="Oh H.-M."/>
        </authorList>
    </citation>
    <scope>NUCLEOTIDE SEQUENCE [LARGE SCALE GENOMIC DNA]</scope>
    <source>
        <strain evidence="4">PAMC 26633</strain>
    </source>
</reference>
<organism evidence="1 3">
    <name type="scientific">Caballeronia sordidicola</name>
    <name type="common">Burkholderia sordidicola</name>
    <dbReference type="NCBI Taxonomy" id="196367"/>
    <lineage>
        <taxon>Bacteria</taxon>
        <taxon>Pseudomonadati</taxon>
        <taxon>Pseudomonadota</taxon>
        <taxon>Betaproteobacteria</taxon>
        <taxon>Burkholderiales</taxon>
        <taxon>Burkholderiaceae</taxon>
        <taxon>Caballeronia</taxon>
    </lineage>
</organism>
<comment type="caution">
    <text evidence="1">The sequence shown here is derived from an EMBL/GenBank/DDBJ whole genome shotgun (WGS) entry which is preliminary data.</text>
</comment>
<evidence type="ECO:0000313" key="3">
    <source>
        <dbReference type="Proteomes" id="UP000194546"/>
    </source>
</evidence>
<dbReference type="Proteomes" id="UP000194546">
    <property type="component" value="Unassembled WGS sequence"/>
</dbReference>
<reference evidence="1 3" key="3">
    <citation type="submission" date="2017-03" db="EMBL/GenBank/DDBJ databases">
        <title>Genome analysis of strain PAMC 26510.</title>
        <authorList>
            <person name="Oh H.-M."/>
            <person name="Yang J.-A."/>
        </authorList>
    </citation>
    <scope>NUCLEOTIDE SEQUENCE [LARGE SCALE GENOMIC DNA]</scope>
    <source>
        <strain evidence="1 3">PAMC 26510</strain>
    </source>
</reference>
<evidence type="ECO:0000313" key="1">
    <source>
        <dbReference type="EMBL" id="OTP68023.1"/>
    </source>
</evidence>
<accession>A0A242MBA7</accession>
<evidence type="ECO:0000313" key="4">
    <source>
        <dbReference type="Proteomes" id="UP000214720"/>
    </source>
</evidence>
<proteinExistence type="predicted"/>
<dbReference type="AlphaFoldDB" id="A0A242MBA7"/>
<protein>
    <submittedName>
        <fullName evidence="1">Uncharacterized protein</fullName>
    </submittedName>
</protein>
<dbReference type="Proteomes" id="UP000214720">
    <property type="component" value="Unassembled WGS sequence"/>
</dbReference>
<reference evidence="2" key="2">
    <citation type="submission" date="2017-01" db="EMBL/GenBank/DDBJ databases">
        <authorList>
            <person name="Mah S.A."/>
            <person name="Swanson W.J."/>
            <person name="Moy G.W."/>
            <person name="Vacquier V.D."/>
        </authorList>
    </citation>
    <scope>NUCLEOTIDE SEQUENCE</scope>
    <source>
        <strain evidence="2">PAMC 26633</strain>
    </source>
</reference>
<sequence length="56" mass="6189">MFFDGRKLQRYRTTIDFDDSRRLVVCAGSENTHFRAVAASLVTSIPATVPKATIAS</sequence>
<name>A0A242MBA7_CABSO</name>
<dbReference type="EMBL" id="MTHB01000203">
    <property type="protein sequence ID" value="OXC74827.1"/>
    <property type="molecule type" value="Genomic_DNA"/>
</dbReference>